<keyword evidence="3" id="KW-1185">Reference proteome</keyword>
<evidence type="ECO:0000256" key="1">
    <source>
        <dbReference type="SAM" id="MobiDB-lite"/>
    </source>
</evidence>
<dbReference type="Proteomes" id="UP000887568">
    <property type="component" value="Unplaced"/>
</dbReference>
<dbReference type="RefSeq" id="XP_038068209.1">
    <property type="nucleotide sequence ID" value="XM_038212281.1"/>
</dbReference>
<dbReference type="GeneID" id="119737726"/>
<dbReference type="PANTHER" id="PTHR33099:SF14">
    <property type="entry name" value="PROLYL 4-HYDROXYLASE ALPHA SUBUNIT FE(2+) 2OG DIOXYGENASE DOMAIN-CONTAINING PROTEIN"/>
    <property type="match status" value="1"/>
</dbReference>
<feature type="compositionally biased region" description="Acidic residues" evidence="1">
    <location>
        <begin position="498"/>
        <end position="521"/>
    </location>
</feature>
<evidence type="ECO:0000313" key="2">
    <source>
        <dbReference type="EnsemblMetazoa" id="XP_038068209.1"/>
    </source>
</evidence>
<dbReference type="OrthoDB" id="5971311at2759"/>
<sequence>MANYHSDAVADFQQAKKKYKMYQKTLRKIPDNGVLLGKIIKTNLTNCQNVLRLVDSLERMTEPRAFCCGGWVELEQKARLLMHADKKNEFGWPITKLPVEELLEFCTPAPYGDLEKQETVYNSNVRLASECEASKFKFARKSDPNPQPGKRNKTGTPLPQVLVDYIPDFLRFIRSKVSSTLANEDDVTLECYKLNVCGTGGFFSAHVDTPVDAAQMIGTVVVCLPCPHTGGELIVKHRGAKEEFLFAKLSADRGKIQWAAFLSDCVHEILPVKSGHLITITYNIIRKKSSWSESGFGHYTNRKFFTGKKIKADQNTTLANIVSDVLEIAQKKNLKQLGIFLRHKYTMSALAEGNLKGLDQVLCDGLASRGLTCHRLTVLVHEHEQVLEYDQTCGDEDDEGMVYAFSREDMLYVNNEGPKPRHVAWKAMEFIKDWSKGKVVVDRRETEAEKYNCWYTEPGVVDQLYFQSTIVIDIPARSNEEPMVKKGGCSATSGHSDDADEAEDEEDDEEDDVEDDVEDDRESSRGRKRARII</sequence>
<protein>
    <recommendedName>
        <fullName evidence="4">Fe2OG dioxygenase domain-containing protein</fullName>
    </recommendedName>
</protein>
<feature type="region of interest" description="Disordered" evidence="1">
    <location>
        <begin position="481"/>
        <end position="533"/>
    </location>
</feature>
<dbReference type="EnsemblMetazoa" id="XM_038212281.1">
    <property type="protein sequence ID" value="XP_038068209.1"/>
    <property type="gene ID" value="LOC119737726"/>
</dbReference>
<dbReference type="AlphaFoldDB" id="A0A914AXF7"/>
<evidence type="ECO:0008006" key="4">
    <source>
        <dbReference type="Google" id="ProtNLM"/>
    </source>
</evidence>
<evidence type="ECO:0000313" key="3">
    <source>
        <dbReference type="Proteomes" id="UP000887568"/>
    </source>
</evidence>
<accession>A0A914AXF7</accession>
<proteinExistence type="predicted"/>
<reference evidence="2" key="1">
    <citation type="submission" date="2022-11" db="UniProtKB">
        <authorList>
            <consortium name="EnsemblMetazoa"/>
        </authorList>
    </citation>
    <scope>IDENTIFICATION</scope>
</reference>
<organism evidence="2 3">
    <name type="scientific">Patiria miniata</name>
    <name type="common">Bat star</name>
    <name type="synonym">Asterina miniata</name>
    <dbReference type="NCBI Taxonomy" id="46514"/>
    <lineage>
        <taxon>Eukaryota</taxon>
        <taxon>Metazoa</taxon>
        <taxon>Echinodermata</taxon>
        <taxon>Eleutherozoa</taxon>
        <taxon>Asterozoa</taxon>
        <taxon>Asteroidea</taxon>
        <taxon>Valvatacea</taxon>
        <taxon>Valvatida</taxon>
        <taxon>Asterinidae</taxon>
        <taxon>Patiria</taxon>
    </lineage>
</organism>
<name>A0A914AXF7_PATMI</name>
<dbReference type="Gene3D" id="2.60.120.620">
    <property type="entry name" value="q2cbj1_9rhob like domain"/>
    <property type="match status" value="1"/>
</dbReference>
<dbReference type="PANTHER" id="PTHR33099">
    <property type="entry name" value="FE2OG DIOXYGENASE DOMAIN-CONTAINING PROTEIN"/>
    <property type="match status" value="1"/>
</dbReference>